<keyword evidence="2" id="KW-0732">Signal</keyword>
<reference evidence="4" key="2">
    <citation type="submission" date="2023-03" db="EMBL/GenBank/DDBJ databases">
        <authorList>
            <person name="Zhang Z."/>
        </authorList>
    </citation>
    <scope>NUCLEOTIDE SEQUENCE</scope>
    <source>
        <strain evidence="4">DSA</strain>
    </source>
</reference>
<comment type="caution">
    <text evidence="4">The sequence shown here is derived from an EMBL/GenBank/DDBJ whole genome shotgun (WGS) entry which is preliminary data.</text>
</comment>
<gene>
    <name evidence="4" type="ORF">P6N53_06725</name>
</gene>
<evidence type="ECO:0000256" key="1">
    <source>
        <dbReference type="SAM" id="MobiDB-lite"/>
    </source>
</evidence>
<protein>
    <submittedName>
        <fullName evidence="4">Copper amine oxidase N-terminal domain-containing protein</fullName>
    </submittedName>
</protein>
<sequence>MVKGTGFKRFSAVLVIAFLLTIATPAAMTFAAEDNQNDEEIILVVEDVNEEVNEDVNNEEQVAEEVEATENEEAVEEVDLEEEAAEEAVEEEPVNEEELESNEEENQAVDENSNENSENNDGKLSIYVKGVKISSDVEPFIDSNNRTQVPFRAIGEALGAKVDWVAGLQQVIVSNDESTVVMIIGDKNYYVNSATLQMDTAPIIKDSRTFIPLRALGEALNCEVTWDSETRTVHVE</sequence>
<dbReference type="SUPFAM" id="SSF55383">
    <property type="entry name" value="Copper amine oxidase, domain N"/>
    <property type="match status" value="1"/>
</dbReference>
<dbReference type="InterPro" id="IPR036582">
    <property type="entry name" value="Mao_N_sf"/>
</dbReference>
<feature type="compositionally biased region" description="Acidic residues" evidence="1">
    <location>
        <begin position="52"/>
        <end position="108"/>
    </location>
</feature>
<feature type="region of interest" description="Disordered" evidence="1">
    <location>
        <begin position="52"/>
        <end position="122"/>
    </location>
</feature>
<dbReference type="Pfam" id="PF07833">
    <property type="entry name" value="Cu_amine_oxidN1"/>
    <property type="match status" value="1"/>
</dbReference>
<evidence type="ECO:0000313" key="5">
    <source>
        <dbReference type="Proteomes" id="UP001172911"/>
    </source>
</evidence>
<reference evidence="4" key="1">
    <citation type="journal article" date="2023" name="J. Hazard. Mater.">
        <title>Anaerobic biodegradation of pyrene and benzo[a]pyrene by a new sulfate-reducing Desulforamulus aquiferis strain DSA.</title>
        <authorList>
            <person name="Zhang Z."/>
            <person name="Sun J."/>
            <person name="Gong X."/>
            <person name="Wang C."/>
            <person name="Wang H."/>
        </authorList>
    </citation>
    <scope>NUCLEOTIDE SEQUENCE</scope>
    <source>
        <strain evidence="4">DSA</strain>
    </source>
</reference>
<evidence type="ECO:0000313" key="4">
    <source>
        <dbReference type="EMBL" id="MDO7786914.1"/>
    </source>
</evidence>
<name>A0AAW7ZCN3_9FIRM</name>
<proteinExistence type="predicted"/>
<dbReference type="EMBL" id="JARPTC010000009">
    <property type="protein sequence ID" value="MDO7786914.1"/>
    <property type="molecule type" value="Genomic_DNA"/>
</dbReference>
<dbReference type="AlphaFoldDB" id="A0AAW7ZCN3"/>
<feature type="signal peptide" evidence="2">
    <location>
        <begin position="1"/>
        <end position="31"/>
    </location>
</feature>
<dbReference type="Gene3D" id="3.30.457.10">
    <property type="entry name" value="Copper amine oxidase-like, N-terminal domain"/>
    <property type="match status" value="1"/>
</dbReference>
<dbReference type="Proteomes" id="UP001172911">
    <property type="component" value="Unassembled WGS sequence"/>
</dbReference>
<feature type="compositionally biased region" description="Low complexity" evidence="1">
    <location>
        <begin position="109"/>
        <end position="119"/>
    </location>
</feature>
<dbReference type="InterPro" id="IPR012854">
    <property type="entry name" value="Cu_amine_oxidase-like_N"/>
</dbReference>
<evidence type="ECO:0000256" key="2">
    <source>
        <dbReference type="SAM" id="SignalP"/>
    </source>
</evidence>
<organism evidence="4 5">
    <name type="scientific">Desulforamulus aquiferis</name>
    <dbReference type="NCBI Taxonomy" id="1397668"/>
    <lineage>
        <taxon>Bacteria</taxon>
        <taxon>Bacillati</taxon>
        <taxon>Bacillota</taxon>
        <taxon>Clostridia</taxon>
        <taxon>Eubacteriales</taxon>
        <taxon>Peptococcaceae</taxon>
        <taxon>Desulforamulus</taxon>
    </lineage>
</organism>
<evidence type="ECO:0000259" key="3">
    <source>
        <dbReference type="Pfam" id="PF07833"/>
    </source>
</evidence>
<dbReference type="RefSeq" id="WP_304542028.1">
    <property type="nucleotide sequence ID" value="NZ_JARPTC010000009.1"/>
</dbReference>
<accession>A0AAW7ZCN3</accession>
<keyword evidence="5" id="KW-1185">Reference proteome</keyword>
<feature type="domain" description="Copper amine oxidase-like N-terminal" evidence="3">
    <location>
        <begin position="128"/>
        <end position="235"/>
    </location>
</feature>
<feature type="chain" id="PRO_5043835433" evidence="2">
    <location>
        <begin position="32"/>
        <end position="236"/>
    </location>
</feature>